<dbReference type="InterPro" id="IPR009620">
    <property type="entry name" value="UPF0236"/>
</dbReference>
<dbReference type="RefSeq" id="WP_082611843.1">
    <property type="nucleotide sequence ID" value="NZ_CP045068.1"/>
</dbReference>
<dbReference type="Proteomes" id="UP000388452">
    <property type="component" value="Chromosome"/>
</dbReference>
<proteinExistence type="inferred from homology"/>
<evidence type="ECO:0000313" key="3">
    <source>
        <dbReference type="Proteomes" id="UP000388452"/>
    </source>
</evidence>
<accession>A0A5P8JQR9</accession>
<comment type="similarity">
    <text evidence="1">Belongs to the UPF0236 family.</text>
</comment>
<reference evidence="2 3" key="1">
    <citation type="submission" date="2019-10" db="EMBL/GenBank/DDBJ databases">
        <title>Genome sequencing of Lactobacillus manihotivorans.</title>
        <authorList>
            <person name="Kim K."/>
        </authorList>
    </citation>
    <scope>NUCLEOTIDE SEQUENCE [LARGE SCALE GENOMIC DNA]</scope>
    <source>
        <strain evidence="2 3">LM010</strain>
    </source>
</reference>
<evidence type="ECO:0000256" key="1">
    <source>
        <dbReference type="ARBA" id="ARBA00006539"/>
    </source>
</evidence>
<protein>
    <submittedName>
        <fullName evidence="2">ISLre2 family transposase</fullName>
    </submittedName>
</protein>
<dbReference type="NCBIfam" id="NF033529">
    <property type="entry name" value="transpos_ISLre2"/>
    <property type="match status" value="1"/>
</dbReference>
<dbReference type="AlphaFoldDB" id="A0A5P8JQR9"/>
<dbReference type="Pfam" id="PF06782">
    <property type="entry name" value="UPF0236"/>
    <property type="match status" value="1"/>
</dbReference>
<evidence type="ECO:0000313" key="2">
    <source>
        <dbReference type="EMBL" id="QFQ91587.1"/>
    </source>
</evidence>
<organism evidence="2 3">
    <name type="scientific">Lacticaseibacillus manihotivorans</name>
    <dbReference type="NCBI Taxonomy" id="88233"/>
    <lineage>
        <taxon>Bacteria</taxon>
        <taxon>Bacillati</taxon>
        <taxon>Bacillota</taxon>
        <taxon>Bacilli</taxon>
        <taxon>Lactobacillales</taxon>
        <taxon>Lactobacillaceae</taxon>
        <taxon>Lacticaseibacillus</taxon>
    </lineage>
</organism>
<dbReference type="EMBL" id="CP045068">
    <property type="protein sequence ID" value="QFQ91587.1"/>
    <property type="molecule type" value="Genomic_DNA"/>
</dbReference>
<name>A0A5P8JQR9_9LACO</name>
<sequence>MESIVAVTRDILKETESFIQFEAKFIPVLAELVCTQVAEAFEELDDQLCLGKDWEILRRDKRTVQCLFGTLQFRRRLIRSKDGKQSYPLDTKLGLARGRRYSPMMMAQVANLASHTVLRTVSMAVDAFTPGSISFQTVDKIYQQVGADLKEVEAAKATAAATSNEPKRVVSRLFIEGDAFQIKLKGGRRTYVHRLQVSEGVENNGKRHQLINRKVFSGLDRERVFDQMSAYLDAHYDNKTTEIITGSDNGSGYEPNVFQVFAKTRKQHTHILDVYHLNNKLKERFNMMPVELKQRLRKAIFTGDHKRMNTVMDTAEAIVTGSEEYDQDDVENVESLRNYLDRNWTSIAPLTSVDWHHTGLGSCESNHRAYTYRLKKQGRSWSVPGLNAMLEIIDAVQNHELAESLSQTTVFDTPLPSVDPESVQIPKDFSLKTLFGGFARADGEHVEHIGARHGVIDAQGLSGTSFGRMAHSLNNLNPVG</sequence>
<gene>
    <name evidence="2" type="ORF">LM010_09185</name>
</gene>